<evidence type="ECO:0000259" key="1">
    <source>
        <dbReference type="Pfam" id="PF01636"/>
    </source>
</evidence>
<gene>
    <name evidence="2" type="ORF">LX16_4870</name>
</gene>
<organism evidence="2 3">
    <name type="scientific">Stackebrandtia albiflava</name>
    <dbReference type="NCBI Taxonomy" id="406432"/>
    <lineage>
        <taxon>Bacteria</taxon>
        <taxon>Bacillati</taxon>
        <taxon>Actinomycetota</taxon>
        <taxon>Actinomycetes</taxon>
        <taxon>Glycomycetales</taxon>
        <taxon>Glycomycetaceae</taxon>
        <taxon>Stackebrandtia</taxon>
    </lineage>
</organism>
<dbReference type="AlphaFoldDB" id="A0A562UQ19"/>
<evidence type="ECO:0000313" key="3">
    <source>
        <dbReference type="Proteomes" id="UP000321617"/>
    </source>
</evidence>
<dbReference type="EMBL" id="VLLL01000010">
    <property type="protein sequence ID" value="TWJ07710.1"/>
    <property type="molecule type" value="Genomic_DNA"/>
</dbReference>
<accession>A0A562UQ19</accession>
<evidence type="ECO:0000313" key="2">
    <source>
        <dbReference type="EMBL" id="TWJ07710.1"/>
    </source>
</evidence>
<keyword evidence="2" id="KW-0808">Transferase</keyword>
<proteinExistence type="predicted"/>
<comment type="caution">
    <text evidence="2">The sequence shown here is derived from an EMBL/GenBank/DDBJ whole genome shotgun (WGS) entry which is preliminary data.</text>
</comment>
<dbReference type="InterPro" id="IPR011009">
    <property type="entry name" value="Kinase-like_dom_sf"/>
</dbReference>
<dbReference type="Proteomes" id="UP000321617">
    <property type="component" value="Unassembled WGS sequence"/>
</dbReference>
<feature type="domain" description="Aminoglycoside phosphotransferase" evidence="1">
    <location>
        <begin position="39"/>
        <end position="251"/>
    </location>
</feature>
<dbReference type="InterPro" id="IPR002575">
    <property type="entry name" value="Aminoglycoside_PTrfase"/>
</dbReference>
<dbReference type="Gene3D" id="3.90.1200.10">
    <property type="match status" value="1"/>
</dbReference>
<keyword evidence="3" id="KW-1185">Reference proteome</keyword>
<dbReference type="Pfam" id="PF01636">
    <property type="entry name" value="APH"/>
    <property type="match status" value="1"/>
</dbReference>
<protein>
    <submittedName>
        <fullName evidence="2">Phosphotransferase family enzyme</fullName>
    </submittedName>
</protein>
<sequence>MTNRRFGLERMRAALADVVAEFGLDGGDSELLYLGNNAVFLLRRAEAVVRITRSTTLHERVRKGVRLARWLESVEAPTVRLADLSPQPVQTGDLLATIWRYIPDSGGISVEDLGRVLRQFHALDPTAVDLPRWDPVGTARRRISDSEALTDEHRRFLLEWCDRLEPEVEALNESTPPRLIHGDAHVGNMLRGPDGEVVLCDFDSSCVGPSGADLATPATAEIWFQRSGMHARLAAAYGRDITSEPDWPVLRQARELTYIAGGAPLLDSSPGIAEEFAHRINSWMNRDTSRPWTPWARLSVSSQP</sequence>
<reference evidence="2 3" key="1">
    <citation type="journal article" date="2013" name="Stand. Genomic Sci.">
        <title>Genomic Encyclopedia of Type Strains, Phase I: The one thousand microbial genomes (KMG-I) project.</title>
        <authorList>
            <person name="Kyrpides N.C."/>
            <person name="Woyke T."/>
            <person name="Eisen J.A."/>
            <person name="Garrity G."/>
            <person name="Lilburn T.G."/>
            <person name="Beck B.J."/>
            <person name="Whitman W.B."/>
            <person name="Hugenholtz P."/>
            <person name="Klenk H.P."/>
        </authorList>
    </citation>
    <scope>NUCLEOTIDE SEQUENCE [LARGE SCALE GENOMIC DNA]</scope>
    <source>
        <strain evidence="2 3">DSM 45044</strain>
    </source>
</reference>
<dbReference type="RefSeq" id="WP_211354740.1">
    <property type="nucleotide sequence ID" value="NZ_BAABIJ010000006.1"/>
</dbReference>
<dbReference type="GO" id="GO:0016740">
    <property type="term" value="F:transferase activity"/>
    <property type="evidence" value="ECO:0007669"/>
    <property type="project" value="UniProtKB-KW"/>
</dbReference>
<dbReference type="SUPFAM" id="SSF56112">
    <property type="entry name" value="Protein kinase-like (PK-like)"/>
    <property type="match status" value="1"/>
</dbReference>
<name>A0A562UQ19_9ACTN</name>